<dbReference type="AlphaFoldDB" id="A0A5N4EAS9"/>
<comment type="caution">
    <text evidence="2">The sequence shown here is derived from an EMBL/GenBank/DDBJ whole genome shotgun (WGS) entry which is preliminary data.</text>
</comment>
<organism evidence="2 3">
    <name type="scientific">Camelus dromedarius</name>
    <name type="common">Dromedary</name>
    <name type="synonym">Arabian camel</name>
    <dbReference type="NCBI Taxonomy" id="9838"/>
    <lineage>
        <taxon>Eukaryota</taxon>
        <taxon>Metazoa</taxon>
        <taxon>Chordata</taxon>
        <taxon>Craniata</taxon>
        <taxon>Vertebrata</taxon>
        <taxon>Euteleostomi</taxon>
        <taxon>Mammalia</taxon>
        <taxon>Eutheria</taxon>
        <taxon>Laurasiatheria</taxon>
        <taxon>Artiodactyla</taxon>
        <taxon>Tylopoda</taxon>
        <taxon>Camelidae</taxon>
        <taxon>Camelus</taxon>
    </lineage>
</organism>
<evidence type="ECO:0000313" key="2">
    <source>
        <dbReference type="EMBL" id="KAB1280581.1"/>
    </source>
</evidence>
<evidence type="ECO:0000256" key="1">
    <source>
        <dbReference type="SAM" id="MobiDB-lite"/>
    </source>
</evidence>
<feature type="region of interest" description="Disordered" evidence="1">
    <location>
        <begin position="1"/>
        <end position="62"/>
    </location>
</feature>
<dbReference type="Proteomes" id="UP000299084">
    <property type="component" value="Unassembled WGS sequence"/>
</dbReference>
<keyword evidence="3" id="KW-1185">Reference proteome</keyword>
<reference evidence="2 3" key="2">
    <citation type="journal article" date="2019" name="Mol. Ecol. Resour.">
        <title>Improving Illumina assemblies with Hi-C and long reads: an example with the North African dromedary.</title>
        <authorList>
            <person name="Elbers J.P."/>
            <person name="Rogers M.F."/>
            <person name="Perelman P.L."/>
            <person name="Proskuryakova A.A."/>
            <person name="Serdyukova N.A."/>
            <person name="Johnson W.E."/>
            <person name="Horin P."/>
            <person name="Corander J."/>
            <person name="Murphy D."/>
            <person name="Burger P.A."/>
        </authorList>
    </citation>
    <scope>NUCLEOTIDE SEQUENCE [LARGE SCALE GENOMIC DNA]</scope>
    <source>
        <strain evidence="2">Drom800</strain>
        <tissue evidence="2">Blood</tissue>
    </source>
</reference>
<evidence type="ECO:0000313" key="3">
    <source>
        <dbReference type="Proteomes" id="UP000299084"/>
    </source>
</evidence>
<protein>
    <submittedName>
        <fullName evidence="2">Uncharacterized protein</fullName>
    </submittedName>
</protein>
<sequence length="62" mass="6488">AQPGEGPFQQERSSRTRVSPPGLMKGAQTGIDSLKLESTAEHHQVGASAPSETVDSKRGRGS</sequence>
<reference evidence="2" key="1">
    <citation type="submission" date="2014-12" db="EMBL/GenBank/DDBJ databases">
        <authorList>
            <person name="Fitak R."/>
            <person name="Mohandesan E."/>
            <person name="Burger P.A."/>
            <person name="Jukka C."/>
        </authorList>
    </citation>
    <scope>NUCLEOTIDE SEQUENCE</scope>
    <source>
        <strain evidence="2">Drom800</strain>
        <tissue evidence="2">Blood</tissue>
    </source>
</reference>
<feature type="non-terminal residue" evidence="2">
    <location>
        <position position="1"/>
    </location>
</feature>
<dbReference type="EMBL" id="JWIN03000004">
    <property type="protein sequence ID" value="KAB1280580.1"/>
    <property type="molecule type" value="Genomic_DNA"/>
</dbReference>
<proteinExistence type="predicted"/>
<gene>
    <name evidence="2" type="ORF">Cadr_000016466</name>
</gene>
<accession>A0A5N4EAS9</accession>
<dbReference type="EMBL" id="JWIN03000004">
    <property type="protein sequence ID" value="KAB1280581.1"/>
    <property type="molecule type" value="Genomic_DNA"/>
</dbReference>
<feature type="compositionally biased region" description="Basic and acidic residues" evidence="1">
    <location>
        <begin position="34"/>
        <end position="44"/>
    </location>
</feature>
<name>A0A5N4EAS9_CAMDR</name>